<dbReference type="AlphaFoldDB" id="A0A9D2BNK6"/>
<accession>A0A9D2BNK6</accession>
<dbReference type="Gene3D" id="2.60.40.3760">
    <property type="match status" value="1"/>
</dbReference>
<dbReference type="Gene3D" id="1.10.530.10">
    <property type="match status" value="1"/>
</dbReference>
<dbReference type="SMART" id="SM00047">
    <property type="entry name" value="LYZ2"/>
    <property type="match status" value="1"/>
</dbReference>
<sequence>MKKKIAKVSATSLITLSMTVGNITAINGINDINETETNENEEILENKTQETNSTSGENAIQNDTTNQQNSETEASADSKSEEKSLEDREVIGKTTFVDENGNVKEVEVRDGTTGETYNPNARTVSTANMVNFNCSAADSVITYTDYNTGQSGYLSKASAADAAFLGYENGKVKFMVSGVVGLVDANKVEVVSQGTYYASNYEVNSKGMLYHYISNNVNATGNQGNYNYVGVAPSYLQKGIEYYSYDGHYFYTDYNVMINDYKNNVRSNSVNANNPYYNYFQYLPLRSKTNYSGAQLTSYLNNKANSSISKLNNTGDLFVKYQEKNGVNALLAASVAALESGWGKSSIAINKNNLFGLNAVDSNPGEAADTFASVEACISDFTENWMSERYLNAEYTSRYRGGYFGDKGSGIFGQYSSDVYEGEKCASIAANMDSGITSADLNYYTIGMKDASSTTYTGLAVKKEANDSSATLYTTIKNPAYAFIVRKKALNNGYYEVQSDSSLTSDRNDVSGNGEYNFSNNYGYVKSNSLTIVNSGNDVTYPSNSINQAPVITDAKITNVSKNGYTVTCKVTDDGSLDRVQMPTWSENGDQDDLIWYTATKSGDTYTINVKTSNHNNDTGKYNTHI</sequence>
<dbReference type="InterPro" id="IPR013688">
    <property type="entry name" value="GBS_Bsp-like"/>
</dbReference>
<evidence type="ECO:0000313" key="3">
    <source>
        <dbReference type="EMBL" id="HIX82077.1"/>
    </source>
</evidence>
<comment type="caution">
    <text evidence="3">The sequence shown here is derived from an EMBL/GenBank/DDBJ whole genome shotgun (WGS) entry which is preliminary data.</text>
</comment>
<evidence type="ECO:0000313" key="4">
    <source>
        <dbReference type="Proteomes" id="UP000886724"/>
    </source>
</evidence>
<name>A0A9D2BNK6_9FIRM</name>
<dbReference type="Pfam" id="PF08481">
    <property type="entry name" value="GBS_Bsp-like"/>
    <property type="match status" value="1"/>
</dbReference>
<proteinExistence type="predicted"/>
<reference evidence="3" key="2">
    <citation type="submission" date="2021-04" db="EMBL/GenBank/DDBJ databases">
        <authorList>
            <person name="Gilroy R."/>
        </authorList>
    </citation>
    <scope>NUCLEOTIDE SEQUENCE</scope>
    <source>
        <strain evidence="3">ChiGjej1B1-14440</strain>
    </source>
</reference>
<dbReference type="GO" id="GO:0004040">
    <property type="term" value="F:amidase activity"/>
    <property type="evidence" value="ECO:0007669"/>
    <property type="project" value="InterPro"/>
</dbReference>
<gene>
    <name evidence="3" type="ORF">H9980_08940</name>
</gene>
<feature type="compositionally biased region" description="Basic and acidic residues" evidence="1">
    <location>
        <begin position="76"/>
        <end position="91"/>
    </location>
</feature>
<reference evidence="3" key="1">
    <citation type="journal article" date="2021" name="PeerJ">
        <title>Extensive microbial diversity within the chicken gut microbiome revealed by metagenomics and culture.</title>
        <authorList>
            <person name="Gilroy R."/>
            <person name="Ravi A."/>
            <person name="Getino M."/>
            <person name="Pursley I."/>
            <person name="Horton D.L."/>
            <person name="Alikhan N.F."/>
            <person name="Baker D."/>
            <person name="Gharbi K."/>
            <person name="Hall N."/>
            <person name="Watson M."/>
            <person name="Adriaenssens E.M."/>
            <person name="Foster-Nyarko E."/>
            <person name="Jarju S."/>
            <person name="Secka A."/>
            <person name="Antonio M."/>
            <person name="Oren A."/>
            <person name="Chaudhuri R.R."/>
            <person name="La Ragione R."/>
            <person name="Hildebrand F."/>
            <person name="Pallen M.J."/>
        </authorList>
    </citation>
    <scope>NUCLEOTIDE SEQUENCE</scope>
    <source>
        <strain evidence="3">ChiGjej1B1-14440</strain>
    </source>
</reference>
<dbReference type="PROSITE" id="PS50835">
    <property type="entry name" value="IG_LIKE"/>
    <property type="match status" value="1"/>
</dbReference>
<feature type="region of interest" description="Disordered" evidence="1">
    <location>
        <begin position="45"/>
        <end position="91"/>
    </location>
</feature>
<dbReference type="Proteomes" id="UP000886724">
    <property type="component" value="Unassembled WGS sequence"/>
</dbReference>
<dbReference type="Pfam" id="PF01832">
    <property type="entry name" value="Glucosaminidase"/>
    <property type="match status" value="1"/>
</dbReference>
<feature type="domain" description="Ig-like" evidence="2">
    <location>
        <begin position="550"/>
        <end position="626"/>
    </location>
</feature>
<protein>
    <submittedName>
        <fullName evidence="3">GBS Bsp-like repeat-containing protein</fullName>
    </submittedName>
</protein>
<dbReference type="EMBL" id="DXET01000196">
    <property type="protein sequence ID" value="HIX82077.1"/>
    <property type="molecule type" value="Genomic_DNA"/>
</dbReference>
<evidence type="ECO:0000256" key="1">
    <source>
        <dbReference type="SAM" id="MobiDB-lite"/>
    </source>
</evidence>
<organism evidence="3 4">
    <name type="scientific">Candidatus Erysipelatoclostridium merdavium</name>
    <dbReference type="NCBI Taxonomy" id="2838566"/>
    <lineage>
        <taxon>Bacteria</taxon>
        <taxon>Bacillati</taxon>
        <taxon>Bacillota</taxon>
        <taxon>Erysipelotrichia</taxon>
        <taxon>Erysipelotrichales</taxon>
        <taxon>Erysipelotrichales incertae sedis</taxon>
    </lineage>
</organism>
<dbReference type="InterPro" id="IPR002901">
    <property type="entry name" value="MGlyc_endo_b_GlcNAc-like_dom"/>
</dbReference>
<evidence type="ECO:0000259" key="2">
    <source>
        <dbReference type="PROSITE" id="PS50835"/>
    </source>
</evidence>
<dbReference type="InterPro" id="IPR007110">
    <property type="entry name" value="Ig-like_dom"/>
</dbReference>
<feature type="compositionally biased region" description="Polar residues" evidence="1">
    <location>
        <begin position="49"/>
        <end position="69"/>
    </location>
</feature>
<feature type="non-terminal residue" evidence="3">
    <location>
        <position position="626"/>
    </location>
</feature>